<keyword evidence="3" id="KW-1185">Reference proteome</keyword>
<name>A0ABX8H2W6_9BACT</name>
<keyword evidence="1" id="KW-0472">Membrane</keyword>
<evidence type="ECO:0000256" key="1">
    <source>
        <dbReference type="SAM" id="Phobius"/>
    </source>
</evidence>
<proteinExistence type="predicted"/>
<dbReference type="Proteomes" id="UP000682802">
    <property type="component" value="Chromosome 2"/>
</dbReference>
<keyword evidence="1" id="KW-1133">Transmembrane helix</keyword>
<dbReference type="EMBL" id="CP076129">
    <property type="protein sequence ID" value="QWG10261.1"/>
    <property type="molecule type" value="Genomic_DNA"/>
</dbReference>
<keyword evidence="1" id="KW-0812">Transmembrane</keyword>
<feature type="transmembrane region" description="Helical" evidence="1">
    <location>
        <begin position="12"/>
        <end position="29"/>
    </location>
</feature>
<organism evidence="2 3">
    <name type="scientific">Flammeovirga kamogawensis</name>
    <dbReference type="NCBI Taxonomy" id="373891"/>
    <lineage>
        <taxon>Bacteria</taxon>
        <taxon>Pseudomonadati</taxon>
        <taxon>Bacteroidota</taxon>
        <taxon>Cytophagia</taxon>
        <taxon>Cytophagales</taxon>
        <taxon>Flammeovirgaceae</taxon>
        <taxon>Flammeovirga</taxon>
    </lineage>
</organism>
<accession>A0ABX8H2W6</accession>
<feature type="transmembrane region" description="Helical" evidence="1">
    <location>
        <begin position="35"/>
        <end position="54"/>
    </location>
</feature>
<reference evidence="2 3" key="1">
    <citation type="submission" date="2021-05" db="EMBL/GenBank/DDBJ databases">
        <title>Comparative genomic studies on the polysaccharide-degrading batcterial strains of the Flammeovirga genus.</title>
        <authorList>
            <person name="Zewei F."/>
            <person name="Zheng Z."/>
            <person name="Yu L."/>
            <person name="Ruyue G."/>
            <person name="Yanhong M."/>
            <person name="Yuanyuan C."/>
            <person name="Jingyan G."/>
            <person name="Wenjun H."/>
        </authorList>
    </citation>
    <scope>NUCLEOTIDE SEQUENCE [LARGE SCALE GENOMIC DNA]</scope>
    <source>
        <strain evidence="2 3">YS10</strain>
    </source>
</reference>
<gene>
    <name evidence="2" type="ORF">KM029_21500</name>
</gene>
<evidence type="ECO:0000313" key="3">
    <source>
        <dbReference type="Proteomes" id="UP000682802"/>
    </source>
</evidence>
<protein>
    <submittedName>
        <fullName evidence="2">Uncharacterized protein</fullName>
    </submittedName>
</protein>
<dbReference type="RefSeq" id="WP_144075868.1">
    <property type="nucleotide sequence ID" value="NZ_CP076129.1"/>
</dbReference>
<sequence length="63" mass="7098">MNKELNGKAEFLLLATPILFFTIIVAGSIQRPDLLYDYIIGYVPLSIMFLKYGILSEKSSLIT</sequence>
<evidence type="ECO:0000313" key="2">
    <source>
        <dbReference type="EMBL" id="QWG10261.1"/>
    </source>
</evidence>